<dbReference type="InterPro" id="IPR011004">
    <property type="entry name" value="Trimer_LpxA-like_sf"/>
</dbReference>
<dbReference type="EMBL" id="CP020660">
    <property type="protein sequence ID" value="ATF09976.1"/>
    <property type="molecule type" value="Genomic_DNA"/>
</dbReference>
<keyword evidence="7 10" id="KW-0443">Lipid metabolism</keyword>
<keyword evidence="4 10" id="KW-0441">Lipid A biosynthesis</keyword>
<dbReference type="NCBIfam" id="NF003657">
    <property type="entry name" value="PRK05289.1"/>
    <property type="match status" value="1"/>
</dbReference>
<dbReference type="InterPro" id="IPR037157">
    <property type="entry name" value="Acetyltransf_C_sf"/>
</dbReference>
<keyword evidence="8 10" id="KW-0012">Acyltransferase</keyword>
<sequence>MCQKRILNVIHESVQIHSTAIVEEGVTLDANVRVGAFSYIGTGVKIGAGTEVKMHVIIKGATKIGCDNKIFQFASIGEESQDLKYAGEPTTLEIGDRNTIRESVTMHRGTVQNGGNTQVGSDNLFMINTHVAHDCIIGDRCIFANNVTLAGHVTVDDFAIIGGMTAIHQFCTIGSHSMIGGGSIIVKDVLPYVMAQGNHCSPFGINVEGLKRRGFEKSVIKDIRTVYKIIYRSGKTLEEAKKEIAEMADNKKALQLFIDFFEKSNRGIIR</sequence>
<dbReference type="Gene3D" id="2.160.10.10">
    <property type="entry name" value="Hexapeptide repeat proteins"/>
    <property type="match status" value="1"/>
</dbReference>
<evidence type="ECO:0000256" key="2">
    <source>
        <dbReference type="ARBA" id="ARBA00022490"/>
    </source>
</evidence>
<accession>A0A291BAE3</accession>
<dbReference type="PANTHER" id="PTHR43480:SF1">
    <property type="entry name" value="ACYL-[ACYL-CARRIER-PROTEIN]--UDP-N-ACETYLGLUCOSAMINE O-ACYLTRANSFERASE, MITOCHONDRIAL-RELATED"/>
    <property type="match status" value="1"/>
</dbReference>
<dbReference type="InterPro" id="IPR001451">
    <property type="entry name" value="Hexapep"/>
</dbReference>
<dbReference type="InterPro" id="IPR010137">
    <property type="entry name" value="Lipid_A_LpxA"/>
</dbReference>
<evidence type="ECO:0000256" key="8">
    <source>
        <dbReference type="ARBA" id="ARBA00023315"/>
    </source>
</evidence>
<dbReference type="EC" id="2.3.1.129" evidence="10"/>
<keyword evidence="6 10" id="KW-0677">Repeat</keyword>
<evidence type="ECO:0000256" key="5">
    <source>
        <dbReference type="ARBA" id="ARBA00022679"/>
    </source>
</evidence>
<dbReference type="PANTHER" id="PTHR43480">
    <property type="entry name" value="ACYL-[ACYL-CARRIER-PROTEIN]--UDP-N-ACETYLGLUCOSAMINE O-ACYLTRANSFERASE"/>
    <property type="match status" value="1"/>
</dbReference>
<evidence type="ECO:0000256" key="9">
    <source>
        <dbReference type="ARBA" id="ARBA00056633"/>
    </source>
</evidence>
<reference evidence="13" key="1">
    <citation type="submission" date="2017-04" db="EMBL/GenBank/DDBJ databases">
        <title>Genome evolution of the luminous symbionts of deep sea anglerfish.</title>
        <authorList>
            <person name="Hendry T.A."/>
        </authorList>
    </citation>
    <scope>NUCLEOTIDE SEQUENCE [LARGE SCALE GENOMIC DNA]</scope>
</reference>
<feature type="domain" description="UDP N-acetylglucosamine O-acyltransferase C-terminal" evidence="11">
    <location>
        <begin position="188"/>
        <end position="269"/>
    </location>
</feature>
<dbReference type="PROSITE" id="PS00101">
    <property type="entry name" value="HEXAPEP_TRANSFERASES"/>
    <property type="match status" value="1"/>
</dbReference>
<dbReference type="GO" id="GO:0009245">
    <property type="term" value="P:lipid A biosynthetic process"/>
    <property type="evidence" value="ECO:0007669"/>
    <property type="project" value="UniProtKB-UniRule"/>
</dbReference>
<comment type="subcellular location">
    <subcellularLocation>
        <location evidence="1 10">Cytoplasm</location>
    </subcellularLocation>
</comment>
<comment type="function">
    <text evidence="9 10">Involved in the biosynthesis of lipid A, a phosphorylated glycolipid that anchors the lipopolysaccharide to the outer membrane of the cell.</text>
</comment>
<dbReference type="InterPro" id="IPR029098">
    <property type="entry name" value="Acetyltransf_C"/>
</dbReference>
<gene>
    <name evidence="10" type="primary">lpxA</name>
    <name evidence="12" type="ORF">BTN50_1502</name>
</gene>
<dbReference type="HAMAP" id="MF_00387">
    <property type="entry name" value="LpxA"/>
    <property type="match status" value="1"/>
</dbReference>
<comment type="pathway">
    <text evidence="10">Glycolipid biosynthesis; lipid IV(A) biosynthesis; lipid IV(A) from (3R)-3-hydroxytetradecanoyl-[acyl-carrier-protein] and UDP-N-acetyl-alpha-D-glucosamine: step 1/6.</text>
</comment>
<dbReference type="GO" id="GO:0008780">
    <property type="term" value="F:acyl-[acyl-carrier-protein]-UDP-N-acetylglucosamine O-acyltransferase activity"/>
    <property type="evidence" value="ECO:0007669"/>
    <property type="project" value="UniProtKB-UniRule"/>
</dbReference>
<dbReference type="PIRSF" id="PIRSF000456">
    <property type="entry name" value="UDP-GlcNAc_acltr"/>
    <property type="match status" value="1"/>
</dbReference>
<dbReference type="AlphaFoldDB" id="A0A291BAE3"/>
<dbReference type="GO" id="GO:0005737">
    <property type="term" value="C:cytoplasm"/>
    <property type="evidence" value="ECO:0007669"/>
    <property type="project" value="UniProtKB-SubCell"/>
</dbReference>
<comment type="subunit">
    <text evidence="10">Homotrimer.</text>
</comment>
<comment type="similarity">
    <text evidence="10">Belongs to the transferase hexapeptide repeat family. LpxA subfamily.</text>
</comment>
<evidence type="ECO:0000256" key="4">
    <source>
        <dbReference type="ARBA" id="ARBA00022556"/>
    </source>
</evidence>
<dbReference type="Pfam" id="PF13720">
    <property type="entry name" value="Acetyltransf_11"/>
    <property type="match status" value="1"/>
</dbReference>
<keyword evidence="13" id="KW-1185">Reference proteome</keyword>
<protein>
    <recommendedName>
        <fullName evidence="10">Acyl-[acyl-carrier-protein]--UDP-N-acetylglucosamine O-acyltransferase</fullName>
        <shortName evidence="10">UDP-N-acetylglucosamine acyltransferase</shortName>
        <ecNumber evidence="10">2.3.1.129</ecNumber>
    </recommendedName>
</protein>
<dbReference type="UniPathway" id="UPA00359">
    <property type="reaction ID" value="UER00477"/>
</dbReference>
<keyword evidence="2 10" id="KW-0963">Cytoplasm</keyword>
<keyword evidence="5 10" id="KW-0808">Transferase</keyword>
<evidence type="ECO:0000313" key="13">
    <source>
        <dbReference type="Proteomes" id="UP000218160"/>
    </source>
</evidence>
<dbReference type="Pfam" id="PF00132">
    <property type="entry name" value="Hexapep"/>
    <property type="match status" value="1"/>
</dbReference>
<dbReference type="CDD" id="cd03351">
    <property type="entry name" value="LbH_UDP-GlcNAc_AT"/>
    <property type="match status" value="1"/>
</dbReference>
<evidence type="ECO:0000256" key="7">
    <source>
        <dbReference type="ARBA" id="ARBA00023098"/>
    </source>
</evidence>
<comment type="catalytic activity">
    <reaction evidence="10">
        <text>a (3R)-hydroxyacyl-[ACP] + UDP-N-acetyl-alpha-D-glucosamine = a UDP-3-O-[(3R)-3-hydroxyacyl]-N-acetyl-alpha-D-glucosamine + holo-[ACP]</text>
        <dbReference type="Rhea" id="RHEA:67812"/>
        <dbReference type="Rhea" id="RHEA-COMP:9685"/>
        <dbReference type="Rhea" id="RHEA-COMP:9945"/>
        <dbReference type="ChEBI" id="CHEBI:57705"/>
        <dbReference type="ChEBI" id="CHEBI:64479"/>
        <dbReference type="ChEBI" id="CHEBI:78827"/>
        <dbReference type="ChEBI" id="CHEBI:173225"/>
        <dbReference type="EC" id="2.3.1.129"/>
    </reaction>
</comment>
<evidence type="ECO:0000256" key="6">
    <source>
        <dbReference type="ARBA" id="ARBA00022737"/>
    </source>
</evidence>
<evidence type="ECO:0000313" key="12">
    <source>
        <dbReference type="EMBL" id="ATF09976.1"/>
    </source>
</evidence>
<evidence type="ECO:0000256" key="1">
    <source>
        <dbReference type="ARBA" id="ARBA00004496"/>
    </source>
</evidence>
<dbReference type="Proteomes" id="UP000218160">
    <property type="component" value="Chromosome 1"/>
</dbReference>
<dbReference type="KEGG" id="elux:BTN50_1502"/>
<dbReference type="SUPFAM" id="SSF51161">
    <property type="entry name" value="Trimeric LpxA-like enzymes"/>
    <property type="match status" value="1"/>
</dbReference>
<dbReference type="Gene3D" id="1.20.1180.10">
    <property type="entry name" value="Udp N-acetylglucosamine O-acyltransferase, C-terminal domain"/>
    <property type="match status" value="1"/>
</dbReference>
<evidence type="ECO:0000256" key="3">
    <source>
        <dbReference type="ARBA" id="ARBA00022516"/>
    </source>
</evidence>
<name>A0A291BAE3_9GAMM</name>
<evidence type="ECO:0000256" key="10">
    <source>
        <dbReference type="HAMAP-Rule" id="MF_00387"/>
    </source>
</evidence>
<dbReference type="NCBIfam" id="TIGR01852">
    <property type="entry name" value="lipid_A_lpxA"/>
    <property type="match status" value="1"/>
</dbReference>
<keyword evidence="3 10" id="KW-0444">Lipid biosynthesis</keyword>
<dbReference type="InterPro" id="IPR018357">
    <property type="entry name" value="Hexapep_transf_CS"/>
</dbReference>
<dbReference type="FunFam" id="2.160.10.10:FF:000003">
    <property type="entry name" value="Acyl-[acyl-carrier-protein]--UDP-N-acetylglucosamine O-acyltransferase"/>
    <property type="match status" value="1"/>
</dbReference>
<organism evidence="12 13">
    <name type="scientific">Candidatus Enterovibrio altilux</name>
    <dbReference type="NCBI Taxonomy" id="1927128"/>
    <lineage>
        <taxon>Bacteria</taxon>
        <taxon>Pseudomonadati</taxon>
        <taxon>Pseudomonadota</taxon>
        <taxon>Gammaproteobacteria</taxon>
        <taxon>Vibrionales</taxon>
        <taxon>Vibrionaceae</taxon>
        <taxon>Enterovibrio</taxon>
    </lineage>
</organism>
<evidence type="ECO:0000259" key="11">
    <source>
        <dbReference type="Pfam" id="PF13720"/>
    </source>
</evidence>
<dbReference type="GO" id="GO:0016020">
    <property type="term" value="C:membrane"/>
    <property type="evidence" value="ECO:0007669"/>
    <property type="project" value="GOC"/>
</dbReference>
<proteinExistence type="inferred from homology"/>